<proteinExistence type="predicted"/>
<reference evidence="1" key="1">
    <citation type="journal article" date="2013" name="Environ. Microbiol.">
        <title>Microbiota from the distal guts of lean and obese adolescents exhibit partial functional redundancy besides clear differences in community structure.</title>
        <authorList>
            <person name="Ferrer M."/>
            <person name="Ruiz A."/>
            <person name="Lanza F."/>
            <person name="Haange S.B."/>
            <person name="Oberbach A."/>
            <person name="Till H."/>
            <person name="Bargiela R."/>
            <person name="Campoy C."/>
            <person name="Segura M.T."/>
            <person name="Richter M."/>
            <person name="von Bergen M."/>
            <person name="Seifert J."/>
            <person name="Suarez A."/>
        </authorList>
    </citation>
    <scope>NUCLEOTIDE SEQUENCE</scope>
</reference>
<gene>
    <name evidence="1" type="ORF">OBE_17315</name>
</gene>
<organism evidence="1">
    <name type="scientific">human gut metagenome</name>
    <dbReference type="NCBI Taxonomy" id="408170"/>
    <lineage>
        <taxon>unclassified sequences</taxon>
        <taxon>metagenomes</taxon>
        <taxon>organismal metagenomes</taxon>
    </lineage>
</organism>
<sequence>MNAKVYLKMLACLVGLLTFYSCNNDLEQDKNASVEAQQVQNGQEVSLQENAYADYLELMKSLNSSPTRSMSTAEIPAYYGGCYINDDGNLVVLVKKGEGVSVLKTRAALSRSTIYESCQYSY</sequence>
<dbReference type="EMBL" id="AJWZ01011574">
    <property type="protein sequence ID" value="EKC44733.1"/>
    <property type="molecule type" value="Genomic_DNA"/>
</dbReference>
<feature type="non-terminal residue" evidence="1">
    <location>
        <position position="122"/>
    </location>
</feature>
<evidence type="ECO:0008006" key="2">
    <source>
        <dbReference type="Google" id="ProtNLM"/>
    </source>
</evidence>
<accession>K1RGV1</accession>
<name>K1RGV1_9ZZZZ</name>
<evidence type="ECO:0000313" key="1">
    <source>
        <dbReference type="EMBL" id="EKC44733.1"/>
    </source>
</evidence>
<comment type="caution">
    <text evidence="1">The sequence shown here is derived from an EMBL/GenBank/DDBJ whole genome shotgun (WGS) entry which is preliminary data.</text>
</comment>
<protein>
    <recommendedName>
        <fullName evidence="2">Lipoprotein</fullName>
    </recommendedName>
</protein>
<dbReference type="AlphaFoldDB" id="K1RGV1"/>
<dbReference type="PROSITE" id="PS51257">
    <property type="entry name" value="PROKAR_LIPOPROTEIN"/>
    <property type="match status" value="1"/>
</dbReference>